<evidence type="ECO:0000256" key="1">
    <source>
        <dbReference type="ARBA" id="ARBA00023015"/>
    </source>
</evidence>
<evidence type="ECO:0000256" key="3">
    <source>
        <dbReference type="ARBA" id="ARBA00023163"/>
    </source>
</evidence>
<feature type="domain" description="HTH gntR-type" evidence="4">
    <location>
        <begin position="7"/>
        <end position="75"/>
    </location>
</feature>
<keyword evidence="3" id="KW-0804">Transcription</keyword>
<evidence type="ECO:0000259" key="4">
    <source>
        <dbReference type="PROSITE" id="PS50949"/>
    </source>
</evidence>
<dbReference type="SUPFAM" id="SSF46785">
    <property type="entry name" value="Winged helix' DNA-binding domain"/>
    <property type="match status" value="1"/>
</dbReference>
<evidence type="ECO:0000256" key="2">
    <source>
        <dbReference type="ARBA" id="ARBA00023125"/>
    </source>
</evidence>
<keyword evidence="2 5" id="KW-0238">DNA-binding</keyword>
<dbReference type="SMART" id="SM00345">
    <property type="entry name" value="HTH_GNTR"/>
    <property type="match status" value="1"/>
</dbReference>
<dbReference type="PROSITE" id="PS50949">
    <property type="entry name" value="HTH_GNTR"/>
    <property type="match status" value="1"/>
</dbReference>
<dbReference type="InterPro" id="IPR000524">
    <property type="entry name" value="Tscrpt_reg_HTH_GntR"/>
</dbReference>
<dbReference type="Proteomes" id="UP000757540">
    <property type="component" value="Unassembled WGS sequence"/>
</dbReference>
<dbReference type="Gene3D" id="1.10.10.10">
    <property type="entry name" value="Winged helix-like DNA-binding domain superfamily/Winged helix DNA-binding domain"/>
    <property type="match status" value="1"/>
</dbReference>
<gene>
    <name evidence="5" type="ORF">HDG69_001819</name>
</gene>
<keyword evidence="6" id="KW-1185">Reference proteome</keyword>
<dbReference type="PANTHER" id="PTHR38445">
    <property type="entry name" value="HTH-TYPE TRANSCRIPTIONAL REPRESSOR YTRA"/>
    <property type="match status" value="1"/>
</dbReference>
<dbReference type="EMBL" id="JABEZU010000002">
    <property type="protein sequence ID" value="NOV97244.1"/>
    <property type="molecule type" value="Genomic_DNA"/>
</dbReference>
<proteinExistence type="predicted"/>
<dbReference type="PRINTS" id="PR00035">
    <property type="entry name" value="HTHGNTR"/>
</dbReference>
<keyword evidence="1" id="KW-0805">Transcription regulation</keyword>
<dbReference type="InterPro" id="IPR036390">
    <property type="entry name" value="WH_DNA-bd_sf"/>
</dbReference>
<dbReference type="InterPro" id="IPR036388">
    <property type="entry name" value="WH-like_DNA-bd_sf"/>
</dbReference>
<dbReference type="RefSeq" id="WP_171783477.1">
    <property type="nucleotide sequence ID" value="NZ_BAAAML010000014.1"/>
</dbReference>
<organism evidence="5 6">
    <name type="scientific">Isoptericola halotolerans</name>
    <dbReference type="NCBI Taxonomy" id="300560"/>
    <lineage>
        <taxon>Bacteria</taxon>
        <taxon>Bacillati</taxon>
        <taxon>Actinomycetota</taxon>
        <taxon>Actinomycetes</taxon>
        <taxon>Micrococcales</taxon>
        <taxon>Promicromonosporaceae</taxon>
        <taxon>Isoptericola</taxon>
    </lineage>
</organism>
<reference evidence="5 6" key="1">
    <citation type="submission" date="2020-05" db="EMBL/GenBank/DDBJ databases">
        <title>Genomic Encyclopedia of Type Strains, Phase III (KMG-III): the genomes of soil and plant-associated and newly described type strains.</title>
        <authorList>
            <person name="Whitman W."/>
        </authorList>
    </citation>
    <scope>NUCLEOTIDE SEQUENCE [LARGE SCALE GENOMIC DNA]</scope>
    <source>
        <strain evidence="5 6">KCTC 19046</strain>
    </source>
</reference>
<protein>
    <submittedName>
        <fullName evidence="5">DNA-binding transcriptional regulator YhcF (GntR family)</fullName>
    </submittedName>
</protein>
<sequence length="134" mass="14809">MEFDTGAPIWGQLVTEFSRRIVTGEWAAGSRIPGVRELASELGVNPNTVQRALAELERRGLCRSERTAGRFVTSDEERIDAIRAELAHVAADDFIRRARGLGMRPAQALHLIEERWTHGDHTPADGARGGHDDV</sequence>
<dbReference type="GO" id="GO:0003677">
    <property type="term" value="F:DNA binding"/>
    <property type="evidence" value="ECO:0007669"/>
    <property type="project" value="UniProtKB-KW"/>
</dbReference>
<evidence type="ECO:0000313" key="6">
    <source>
        <dbReference type="Proteomes" id="UP000757540"/>
    </source>
</evidence>
<dbReference type="Pfam" id="PF00392">
    <property type="entry name" value="GntR"/>
    <property type="match status" value="1"/>
</dbReference>
<accession>A0ABX2A318</accession>
<dbReference type="CDD" id="cd07377">
    <property type="entry name" value="WHTH_GntR"/>
    <property type="match status" value="1"/>
</dbReference>
<evidence type="ECO:0000313" key="5">
    <source>
        <dbReference type="EMBL" id="NOV97244.1"/>
    </source>
</evidence>
<dbReference type="PANTHER" id="PTHR38445:SF6">
    <property type="entry name" value="GNTR-FAMILY TRANSCRIPTIONAL REGULATOR"/>
    <property type="match status" value="1"/>
</dbReference>
<comment type="caution">
    <text evidence="5">The sequence shown here is derived from an EMBL/GenBank/DDBJ whole genome shotgun (WGS) entry which is preliminary data.</text>
</comment>
<name>A0ABX2A318_9MICO</name>